<comment type="catalytic activity">
    <reaction evidence="10">
        <text>uridine(54) in tRNA + (6R)-5,10-methylene-5,6,7,8-tetrahydrofolate + NADH + H(+) = 5-methyluridine(54) in tRNA + (6S)-5,6,7,8-tetrahydrofolate + NAD(+)</text>
        <dbReference type="Rhea" id="RHEA:16873"/>
        <dbReference type="Rhea" id="RHEA-COMP:10167"/>
        <dbReference type="Rhea" id="RHEA-COMP:10193"/>
        <dbReference type="ChEBI" id="CHEBI:15378"/>
        <dbReference type="ChEBI" id="CHEBI:15636"/>
        <dbReference type="ChEBI" id="CHEBI:57453"/>
        <dbReference type="ChEBI" id="CHEBI:57540"/>
        <dbReference type="ChEBI" id="CHEBI:57945"/>
        <dbReference type="ChEBI" id="CHEBI:65315"/>
        <dbReference type="ChEBI" id="CHEBI:74447"/>
        <dbReference type="EC" id="2.1.1.74"/>
    </reaction>
</comment>
<evidence type="ECO:0000313" key="13">
    <source>
        <dbReference type="Proteomes" id="UP000824200"/>
    </source>
</evidence>
<dbReference type="GO" id="GO:0005829">
    <property type="term" value="C:cytosol"/>
    <property type="evidence" value="ECO:0007669"/>
    <property type="project" value="TreeGrafter"/>
</dbReference>
<reference evidence="12" key="2">
    <citation type="journal article" date="2021" name="PeerJ">
        <title>Extensive microbial diversity within the chicken gut microbiome revealed by metagenomics and culture.</title>
        <authorList>
            <person name="Gilroy R."/>
            <person name="Ravi A."/>
            <person name="Getino M."/>
            <person name="Pursley I."/>
            <person name="Horton D.L."/>
            <person name="Alikhan N.F."/>
            <person name="Baker D."/>
            <person name="Gharbi K."/>
            <person name="Hall N."/>
            <person name="Watson M."/>
            <person name="Adriaenssens E.M."/>
            <person name="Foster-Nyarko E."/>
            <person name="Jarju S."/>
            <person name="Secka A."/>
            <person name="Antonio M."/>
            <person name="Oren A."/>
            <person name="Chaudhuri R.R."/>
            <person name="La Ragione R."/>
            <person name="Hildebrand F."/>
            <person name="Pallen M.J."/>
        </authorList>
    </citation>
    <scope>NUCLEOTIDE SEQUENCE</scope>
    <source>
        <strain evidence="12">CHK121-14286</strain>
    </source>
</reference>
<keyword evidence="5 10" id="KW-0808">Transferase</keyword>
<evidence type="ECO:0000256" key="8">
    <source>
        <dbReference type="ARBA" id="ARBA00022857"/>
    </source>
</evidence>
<dbReference type="Pfam" id="PF01134">
    <property type="entry name" value="GIDA"/>
    <property type="match status" value="1"/>
</dbReference>
<evidence type="ECO:0000256" key="9">
    <source>
        <dbReference type="ARBA" id="ARBA00023027"/>
    </source>
</evidence>
<dbReference type="EMBL" id="DVHL01000044">
    <property type="protein sequence ID" value="HIR66309.1"/>
    <property type="molecule type" value="Genomic_DNA"/>
</dbReference>
<comment type="function">
    <text evidence="10">Catalyzes the folate-dependent formation of 5-methyl-uridine at position 54 (M-5-U54) in all tRNAs.</text>
</comment>
<comment type="subcellular location">
    <subcellularLocation>
        <location evidence="10">Cytoplasm</location>
    </subcellularLocation>
</comment>
<dbReference type="NCBIfam" id="NF003739">
    <property type="entry name" value="PRK05335.1"/>
    <property type="match status" value="1"/>
</dbReference>
<evidence type="ECO:0000256" key="4">
    <source>
        <dbReference type="ARBA" id="ARBA00022630"/>
    </source>
</evidence>
<organism evidence="12 13">
    <name type="scientific">Candidatus Fimimonas gallinarum</name>
    <dbReference type="NCBI Taxonomy" id="2840821"/>
    <lineage>
        <taxon>Bacteria</taxon>
        <taxon>Pseudomonadati</taxon>
        <taxon>Myxococcota</taxon>
        <taxon>Myxococcia</taxon>
        <taxon>Myxococcales</taxon>
        <taxon>Cystobacterineae</taxon>
        <taxon>Myxococcaceae</taxon>
        <taxon>Myxococcaceae incertae sedis</taxon>
        <taxon>Candidatus Fimimonas</taxon>
    </lineage>
</organism>
<evidence type="ECO:0000256" key="1">
    <source>
        <dbReference type="ARBA" id="ARBA00001974"/>
    </source>
</evidence>
<evidence type="ECO:0000256" key="10">
    <source>
        <dbReference type="HAMAP-Rule" id="MF_01037"/>
    </source>
</evidence>
<reference evidence="12" key="1">
    <citation type="submission" date="2020-10" db="EMBL/GenBank/DDBJ databases">
        <authorList>
            <person name="Gilroy R."/>
        </authorList>
    </citation>
    <scope>NUCLEOTIDE SEQUENCE</scope>
    <source>
        <strain evidence="12">CHK121-14286</strain>
    </source>
</reference>
<accession>A0A9D1E4U3</accession>
<evidence type="ECO:0000259" key="11">
    <source>
        <dbReference type="Pfam" id="PF01134"/>
    </source>
</evidence>
<dbReference type="Gene3D" id="3.50.50.60">
    <property type="entry name" value="FAD/NAD(P)-binding domain"/>
    <property type="match status" value="2"/>
</dbReference>
<gene>
    <name evidence="10 12" type="primary">trmFO</name>
    <name evidence="12" type="ORF">IAC95_05470</name>
</gene>
<dbReference type="InterPro" id="IPR002218">
    <property type="entry name" value="MnmG-rel"/>
</dbReference>
<dbReference type="PANTHER" id="PTHR11806">
    <property type="entry name" value="GLUCOSE INHIBITED DIVISION PROTEIN A"/>
    <property type="match status" value="1"/>
</dbReference>
<evidence type="ECO:0000256" key="5">
    <source>
        <dbReference type="ARBA" id="ARBA00022679"/>
    </source>
</evidence>
<keyword evidence="7 10" id="KW-0274">FAD</keyword>
<dbReference type="NCBIfam" id="TIGR00137">
    <property type="entry name" value="gid_trmFO"/>
    <property type="match status" value="1"/>
</dbReference>
<evidence type="ECO:0000256" key="2">
    <source>
        <dbReference type="ARBA" id="ARBA00022490"/>
    </source>
</evidence>
<keyword evidence="6 10" id="KW-0819">tRNA processing</keyword>
<keyword evidence="2 10" id="KW-0963">Cytoplasm</keyword>
<protein>
    <recommendedName>
        <fullName evidence="10">Methylenetetrahydrofolate--tRNA-(uracil-5-)-methyltransferase TrmFO</fullName>
        <ecNumber evidence="10">2.1.1.74</ecNumber>
    </recommendedName>
    <alternativeName>
        <fullName evidence="10">Folate-dependent tRNA (uracil-5-)-methyltransferase</fullName>
    </alternativeName>
    <alternativeName>
        <fullName evidence="10">Folate-dependent tRNA(M-5-U54)-methyltransferase</fullName>
    </alternativeName>
</protein>
<comment type="similarity">
    <text evidence="10">Belongs to the MnmG family. TrmFO subfamily.</text>
</comment>
<comment type="cofactor">
    <cofactor evidence="1 10">
        <name>FAD</name>
        <dbReference type="ChEBI" id="CHEBI:57692"/>
    </cofactor>
</comment>
<evidence type="ECO:0000256" key="7">
    <source>
        <dbReference type="ARBA" id="ARBA00022827"/>
    </source>
</evidence>
<comment type="caution">
    <text evidence="12">The sequence shown here is derived from an EMBL/GenBank/DDBJ whole genome shotgun (WGS) entry which is preliminary data.</text>
</comment>
<comment type="caution">
    <text evidence="10">Lacks conserved residue(s) required for the propagation of feature annotation.</text>
</comment>
<feature type="domain" description="MnmG N-terminal" evidence="11">
    <location>
        <begin position="2"/>
        <end position="365"/>
    </location>
</feature>
<keyword evidence="3 10" id="KW-0489">Methyltransferase</keyword>
<dbReference type="SUPFAM" id="SSF51905">
    <property type="entry name" value="FAD/NAD(P)-binding domain"/>
    <property type="match status" value="1"/>
</dbReference>
<dbReference type="AlphaFoldDB" id="A0A9D1E4U3"/>
<dbReference type="PANTHER" id="PTHR11806:SF2">
    <property type="entry name" value="METHYLENETETRAHYDROFOLATE--TRNA-(URACIL-5-)-METHYLTRANSFERASE TRMFO"/>
    <property type="match status" value="1"/>
</dbReference>
<evidence type="ECO:0000256" key="3">
    <source>
        <dbReference type="ARBA" id="ARBA00022603"/>
    </source>
</evidence>
<keyword evidence="9 10" id="KW-0520">NAD</keyword>
<evidence type="ECO:0000313" key="12">
    <source>
        <dbReference type="EMBL" id="HIR66309.1"/>
    </source>
</evidence>
<dbReference type="GO" id="GO:0002098">
    <property type="term" value="P:tRNA wobble uridine modification"/>
    <property type="evidence" value="ECO:0007669"/>
    <property type="project" value="TreeGrafter"/>
</dbReference>
<dbReference type="InterPro" id="IPR036188">
    <property type="entry name" value="FAD/NAD-bd_sf"/>
</dbReference>
<name>A0A9D1E4U3_9BACT</name>
<sequence>MKVKVIGGGFAGCEACHQLLKRGVDVTLAEMKPLKKSPAHHLDTLCEVVCSNSFKSEDFNTSSGVLKEEMKLLDSLVLQVAQQTRVPAGNALAVDRNAFSSLITQRLEAFENFHRVAEVCDTLDADGFDCVIVASGPLTDGALVPALKEIFGRDFLYFFDAVAPIVTAESIDYDSAFVASRYGKGDADYLNCPMNKEQYLQFYNALVSAETVQLKDFENNVFEGCMPIEVMAKRGEDTMRFGPLKPVGLFDSRKTEKPYAVLQLRKENRMGTLYNLVGFQTNLKFGEQKRVFSMIPALKDAEFVRYGVMHRNTYLNAPKFLNRYMQLKSNPKLFFAGQITGVEGYMESALSGIVAGIQAYRETKGLPFAEFPTETMTGALCEHVSSDFGEYSPMNSNFGILKPLDTFVKKTERKAAYAQRAVDAMRKVVSQLKED</sequence>
<dbReference type="EC" id="2.1.1.74" evidence="10"/>
<dbReference type="Proteomes" id="UP000824200">
    <property type="component" value="Unassembled WGS sequence"/>
</dbReference>
<dbReference type="InterPro" id="IPR040131">
    <property type="entry name" value="MnmG_N"/>
</dbReference>
<dbReference type="GO" id="GO:0050660">
    <property type="term" value="F:flavin adenine dinucleotide binding"/>
    <property type="evidence" value="ECO:0007669"/>
    <property type="project" value="UniProtKB-UniRule"/>
</dbReference>
<dbReference type="InterPro" id="IPR004417">
    <property type="entry name" value="TrmFO"/>
</dbReference>
<evidence type="ECO:0000256" key="6">
    <source>
        <dbReference type="ARBA" id="ARBA00022694"/>
    </source>
</evidence>
<comment type="catalytic activity">
    <reaction evidence="10">
        <text>uridine(54) in tRNA + (6R)-5,10-methylene-5,6,7,8-tetrahydrofolate + NADPH + H(+) = 5-methyluridine(54) in tRNA + (6S)-5,6,7,8-tetrahydrofolate + NADP(+)</text>
        <dbReference type="Rhea" id="RHEA:62372"/>
        <dbReference type="Rhea" id="RHEA-COMP:10167"/>
        <dbReference type="Rhea" id="RHEA-COMP:10193"/>
        <dbReference type="ChEBI" id="CHEBI:15378"/>
        <dbReference type="ChEBI" id="CHEBI:15636"/>
        <dbReference type="ChEBI" id="CHEBI:57453"/>
        <dbReference type="ChEBI" id="CHEBI:57783"/>
        <dbReference type="ChEBI" id="CHEBI:58349"/>
        <dbReference type="ChEBI" id="CHEBI:65315"/>
        <dbReference type="ChEBI" id="CHEBI:74447"/>
        <dbReference type="EC" id="2.1.1.74"/>
    </reaction>
</comment>
<dbReference type="GO" id="GO:0047151">
    <property type="term" value="F:tRNA (uracil(54)-C5)-methyltransferase activity, 5,10-methylenetetrahydrofolate-dependent"/>
    <property type="evidence" value="ECO:0007669"/>
    <property type="project" value="UniProtKB-UniRule"/>
</dbReference>
<dbReference type="HAMAP" id="MF_01037">
    <property type="entry name" value="TrmFO"/>
    <property type="match status" value="1"/>
</dbReference>
<proteinExistence type="inferred from homology"/>
<keyword evidence="8 10" id="KW-0521">NADP</keyword>
<dbReference type="GO" id="GO:0030488">
    <property type="term" value="P:tRNA methylation"/>
    <property type="evidence" value="ECO:0007669"/>
    <property type="project" value="TreeGrafter"/>
</dbReference>
<keyword evidence="4 10" id="KW-0285">Flavoprotein</keyword>